<gene>
    <name evidence="11" type="ORF">BV898_02460</name>
</gene>
<name>A0A1W0X892_HYPEX</name>
<evidence type="ECO:0000256" key="1">
    <source>
        <dbReference type="ARBA" id="ARBA00004323"/>
    </source>
</evidence>
<evidence type="ECO:0000256" key="10">
    <source>
        <dbReference type="RuleBase" id="RU363063"/>
    </source>
</evidence>
<protein>
    <recommendedName>
        <fullName evidence="10">Hexosyltransferase</fullName>
        <ecNumber evidence="10">2.4.1.-</ecNumber>
    </recommendedName>
</protein>
<dbReference type="Proteomes" id="UP000192578">
    <property type="component" value="Unassembled WGS sequence"/>
</dbReference>
<keyword evidence="12" id="KW-1185">Reference proteome</keyword>
<keyword evidence="7" id="KW-1133">Transmembrane helix</keyword>
<evidence type="ECO:0000313" key="11">
    <source>
        <dbReference type="EMBL" id="OQV23723.1"/>
    </source>
</evidence>
<keyword evidence="8 10" id="KW-0333">Golgi apparatus</keyword>
<evidence type="ECO:0000313" key="12">
    <source>
        <dbReference type="Proteomes" id="UP000192578"/>
    </source>
</evidence>
<proteinExistence type="inferred from homology"/>
<comment type="caution">
    <text evidence="11">The sequence shown here is derived from an EMBL/GenBank/DDBJ whole genome shotgun (WGS) entry which is preliminary data.</text>
</comment>
<dbReference type="PANTHER" id="PTHR11214:SF376">
    <property type="entry name" value="HEXOSYLTRANSFERASE"/>
    <property type="match status" value="1"/>
</dbReference>
<dbReference type="EMBL" id="MTYJ01000010">
    <property type="protein sequence ID" value="OQV23723.1"/>
    <property type="molecule type" value="Genomic_DNA"/>
</dbReference>
<accession>A0A1W0X892</accession>
<evidence type="ECO:0000256" key="4">
    <source>
        <dbReference type="ARBA" id="ARBA00022679"/>
    </source>
</evidence>
<reference evidence="12" key="1">
    <citation type="submission" date="2017-01" db="EMBL/GenBank/DDBJ databases">
        <title>Comparative genomics of anhydrobiosis in the tardigrade Hypsibius dujardini.</title>
        <authorList>
            <person name="Yoshida Y."/>
            <person name="Koutsovoulos G."/>
            <person name="Laetsch D."/>
            <person name="Stevens L."/>
            <person name="Kumar S."/>
            <person name="Horikawa D."/>
            <person name="Ishino K."/>
            <person name="Komine S."/>
            <person name="Tomita M."/>
            <person name="Blaxter M."/>
            <person name="Arakawa K."/>
        </authorList>
    </citation>
    <scope>NUCLEOTIDE SEQUENCE [LARGE SCALE GENOMIC DNA]</scope>
    <source>
        <strain evidence="12">Z151</strain>
    </source>
</reference>
<keyword evidence="3 10" id="KW-0328">Glycosyltransferase</keyword>
<dbReference type="InterPro" id="IPR002659">
    <property type="entry name" value="Glyco_trans_31"/>
</dbReference>
<dbReference type="Gene3D" id="3.90.550.50">
    <property type="match status" value="1"/>
</dbReference>
<dbReference type="Pfam" id="PF01762">
    <property type="entry name" value="Galactosyl_T"/>
    <property type="match status" value="1"/>
</dbReference>
<dbReference type="GO" id="GO:0016758">
    <property type="term" value="F:hexosyltransferase activity"/>
    <property type="evidence" value="ECO:0007669"/>
    <property type="project" value="InterPro"/>
</dbReference>
<dbReference type="GO" id="GO:0006493">
    <property type="term" value="P:protein O-linked glycosylation"/>
    <property type="evidence" value="ECO:0007669"/>
    <property type="project" value="TreeGrafter"/>
</dbReference>
<evidence type="ECO:0000256" key="7">
    <source>
        <dbReference type="ARBA" id="ARBA00022989"/>
    </source>
</evidence>
<keyword evidence="4" id="KW-0808">Transferase</keyword>
<evidence type="ECO:0000256" key="3">
    <source>
        <dbReference type="ARBA" id="ARBA00022676"/>
    </source>
</evidence>
<evidence type="ECO:0000256" key="6">
    <source>
        <dbReference type="ARBA" id="ARBA00022968"/>
    </source>
</evidence>
<keyword evidence="6" id="KW-0735">Signal-anchor</keyword>
<evidence type="ECO:0000256" key="5">
    <source>
        <dbReference type="ARBA" id="ARBA00022692"/>
    </source>
</evidence>
<evidence type="ECO:0000256" key="8">
    <source>
        <dbReference type="ARBA" id="ARBA00023034"/>
    </source>
</evidence>
<dbReference type="PANTHER" id="PTHR11214">
    <property type="entry name" value="BETA-1,3-N-ACETYLGLUCOSAMINYLTRANSFERASE"/>
    <property type="match status" value="1"/>
</dbReference>
<organism evidence="11 12">
    <name type="scientific">Hypsibius exemplaris</name>
    <name type="common">Freshwater tardigrade</name>
    <dbReference type="NCBI Taxonomy" id="2072580"/>
    <lineage>
        <taxon>Eukaryota</taxon>
        <taxon>Metazoa</taxon>
        <taxon>Ecdysozoa</taxon>
        <taxon>Tardigrada</taxon>
        <taxon>Eutardigrada</taxon>
        <taxon>Parachela</taxon>
        <taxon>Hypsibioidea</taxon>
        <taxon>Hypsibiidae</taxon>
        <taxon>Hypsibius</taxon>
    </lineage>
</organism>
<comment type="similarity">
    <text evidence="2 10">Belongs to the glycosyltransferase 31 family.</text>
</comment>
<dbReference type="GO" id="GO:0000139">
    <property type="term" value="C:Golgi membrane"/>
    <property type="evidence" value="ECO:0007669"/>
    <property type="project" value="UniProtKB-SubCell"/>
</dbReference>
<comment type="subcellular location">
    <subcellularLocation>
        <location evidence="1 10">Golgi apparatus membrane</location>
        <topology evidence="1 10">Single-pass type II membrane protein</topology>
    </subcellularLocation>
</comment>
<dbReference type="OrthoDB" id="10071348at2759"/>
<dbReference type="AlphaFoldDB" id="A0A1W0X892"/>
<evidence type="ECO:0000256" key="9">
    <source>
        <dbReference type="ARBA" id="ARBA00023136"/>
    </source>
</evidence>
<evidence type="ECO:0000256" key="2">
    <source>
        <dbReference type="ARBA" id="ARBA00008661"/>
    </source>
</evidence>
<sequence length="403" mass="45899">MVTIDATGKLLSPLFIVMQEITGDQFDPQVQQDLFVAPNILVTASNSGKMKKEHLTVWLEHRYFPHVGDWTALVIDSWSTYKNRTLLDAATPENCENCQHLVVLVSFQFLRRILLKRQQNAGEIELCYLITVFPEEDGKVVRRPRLVSAFCLQSSADYSPWCYTVSHTAHRRAIRRTWGSVTGLDNRQIRLIFLLGITVKPEEQDAVSLEATDNQDILQGDFLDTYLNLTYKNLMGLRWASEECGPELSFVWKSDDDVFLNLFGLYAVMVERLSEITTNTMACLTTIRSVVHRRGRYAVSRRAYPAQFYPEHCVGMAYLVSSDAVRALHRISHTVPFMSPDDAFIGVLRVKSGVNIHRLNYIYGTKADRLDSCIQQLGRDCQLFVGPVGDPEKLPDLWNKNQG</sequence>
<dbReference type="EC" id="2.4.1.-" evidence="10"/>
<keyword evidence="9" id="KW-0472">Membrane</keyword>
<keyword evidence="5" id="KW-0812">Transmembrane</keyword>